<keyword evidence="8" id="KW-1185">Reference proteome</keyword>
<dbReference type="RefSeq" id="WP_346752333.1">
    <property type="nucleotide sequence ID" value="NZ_JAUJEA010000004.1"/>
</dbReference>
<keyword evidence="1" id="KW-0813">Transport</keyword>
<keyword evidence="3" id="KW-0479">Metal-binding</keyword>
<keyword evidence="5" id="KW-0408">Iron</keyword>
<dbReference type="EMBL" id="JAUJEA010000004">
    <property type="protein sequence ID" value="MDN5202308.1"/>
    <property type="molecule type" value="Genomic_DNA"/>
</dbReference>
<keyword evidence="2" id="KW-0349">Heme</keyword>
<comment type="caution">
    <text evidence="7">The sequence shown here is derived from an EMBL/GenBank/DDBJ whole genome shotgun (WGS) entry which is preliminary data.</text>
</comment>
<proteinExistence type="predicted"/>
<dbReference type="Gene3D" id="1.10.1130.10">
    <property type="entry name" value="Flavocytochrome C3, Chain A"/>
    <property type="match status" value="1"/>
</dbReference>
<evidence type="ECO:0000256" key="2">
    <source>
        <dbReference type="ARBA" id="ARBA00022617"/>
    </source>
</evidence>
<evidence type="ECO:0000256" key="4">
    <source>
        <dbReference type="ARBA" id="ARBA00022982"/>
    </source>
</evidence>
<dbReference type="SUPFAM" id="SSF48695">
    <property type="entry name" value="Multiheme cytochromes"/>
    <property type="match status" value="1"/>
</dbReference>
<evidence type="ECO:0000313" key="7">
    <source>
        <dbReference type="EMBL" id="MDN5202308.1"/>
    </source>
</evidence>
<organism evidence="7 8">
    <name type="scientific">Splendidivirga corallicola</name>
    <dbReference type="NCBI Taxonomy" id="3051826"/>
    <lineage>
        <taxon>Bacteria</taxon>
        <taxon>Pseudomonadati</taxon>
        <taxon>Bacteroidota</taxon>
        <taxon>Cytophagia</taxon>
        <taxon>Cytophagales</taxon>
        <taxon>Splendidivirgaceae</taxon>
        <taxon>Splendidivirga</taxon>
    </lineage>
</organism>
<protein>
    <submittedName>
        <fullName evidence="7">Cytochrome c3 family protein</fullName>
    </submittedName>
</protein>
<keyword evidence="4" id="KW-0249">Electron transport</keyword>
<dbReference type="InterPro" id="IPR020942">
    <property type="entry name" value="Cyt_c_III_dom"/>
</dbReference>
<dbReference type="InterPro" id="IPR036280">
    <property type="entry name" value="Multihaem_cyt_sf"/>
</dbReference>
<feature type="domain" description="Class III cytochrome C" evidence="6">
    <location>
        <begin position="108"/>
        <end position="198"/>
    </location>
</feature>
<dbReference type="Pfam" id="PF02085">
    <property type="entry name" value="Cytochrom_CIII"/>
    <property type="match status" value="1"/>
</dbReference>
<reference evidence="7" key="1">
    <citation type="submission" date="2023-06" db="EMBL/GenBank/DDBJ databases">
        <title>Genomic of Parafulvivirga corallium.</title>
        <authorList>
            <person name="Wang G."/>
        </authorList>
    </citation>
    <scope>NUCLEOTIDE SEQUENCE</scope>
    <source>
        <strain evidence="7">BMA10</strain>
    </source>
</reference>
<dbReference type="Proteomes" id="UP001172082">
    <property type="component" value="Unassembled WGS sequence"/>
</dbReference>
<gene>
    <name evidence="7" type="ORF">QQ008_13060</name>
</gene>
<evidence type="ECO:0000256" key="5">
    <source>
        <dbReference type="ARBA" id="ARBA00023004"/>
    </source>
</evidence>
<evidence type="ECO:0000256" key="3">
    <source>
        <dbReference type="ARBA" id="ARBA00022723"/>
    </source>
</evidence>
<evidence type="ECO:0000259" key="6">
    <source>
        <dbReference type="Pfam" id="PF02085"/>
    </source>
</evidence>
<sequence>MKNCYTNFLSAICLFIVPLMLFEACSGSHEEGAGHESLLETIKRKEKDSIENDVNLHELMRDVKKVLAEVPESERQFYVLERKSELKSFPCTNCHNVPLSSLQSDFAKQQKKKAHWEIELVHANKDIMDCNTCHDQNDLNSLVLLNGKKVDFDQSFKQCAQCHSTQYNDWLGGAHGKRVLGWADPKVIYNCVNCHVPHEPALPTRWPARLNTAKLKERQSDEN</sequence>
<name>A0ABT8KRP6_9BACT</name>
<accession>A0ABT8KRP6</accession>
<evidence type="ECO:0000313" key="8">
    <source>
        <dbReference type="Proteomes" id="UP001172082"/>
    </source>
</evidence>
<evidence type="ECO:0000256" key="1">
    <source>
        <dbReference type="ARBA" id="ARBA00022448"/>
    </source>
</evidence>